<dbReference type="Proteomes" id="UP000095287">
    <property type="component" value="Unplaced"/>
</dbReference>
<organism evidence="9 10">
    <name type="scientific">Steinernema glaseri</name>
    <dbReference type="NCBI Taxonomy" id="37863"/>
    <lineage>
        <taxon>Eukaryota</taxon>
        <taxon>Metazoa</taxon>
        <taxon>Ecdysozoa</taxon>
        <taxon>Nematoda</taxon>
        <taxon>Chromadorea</taxon>
        <taxon>Rhabditida</taxon>
        <taxon>Tylenchina</taxon>
        <taxon>Panagrolaimomorpha</taxon>
        <taxon>Strongyloidoidea</taxon>
        <taxon>Steinernematidae</taxon>
        <taxon>Steinernema</taxon>
    </lineage>
</organism>
<keyword evidence="9" id="KW-1185">Reference proteome</keyword>
<sequence length="102" mass="11761">MFLQPFYIGFMMLITGIALANAGNAMNPARDFSPRLFTWIVGYGSEVWSYNDYCWFWIPLVFPFIGAGLGAWMYHLLIGIHIWNREDEEKTPILPISLKPSL</sequence>
<evidence type="ECO:0000256" key="2">
    <source>
        <dbReference type="ARBA" id="ARBA00006175"/>
    </source>
</evidence>
<accession>A0A1I8A3B1</accession>
<feature type="transmembrane region" description="Helical" evidence="8">
    <location>
        <begin position="56"/>
        <end position="77"/>
    </location>
</feature>
<comment type="similarity">
    <text evidence="2">Belongs to the MIP/aquaporin (TC 1.A.8) family.</text>
</comment>
<dbReference type="InterPro" id="IPR023271">
    <property type="entry name" value="Aquaporin-like"/>
</dbReference>
<dbReference type="PANTHER" id="PTHR43829:SF9">
    <property type="entry name" value="AQUAPORIN-9"/>
    <property type="match status" value="1"/>
</dbReference>
<dbReference type="GO" id="GO:0015254">
    <property type="term" value="F:glycerol channel activity"/>
    <property type="evidence" value="ECO:0007669"/>
    <property type="project" value="TreeGrafter"/>
</dbReference>
<dbReference type="AlphaFoldDB" id="A0A1I8A3B1"/>
<evidence type="ECO:0000256" key="1">
    <source>
        <dbReference type="ARBA" id="ARBA00004141"/>
    </source>
</evidence>
<evidence type="ECO:0000256" key="7">
    <source>
        <dbReference type="ARBA" id="ARBA00045280"/>
    </source>
</evidence>
<dbReference type="Gene3D" id="1.20.1080.10">
    <property type="entry name" value="Glycerol uptake facilitator protein"/>
    <property type="match status" value="1"/>
</dbReference>
<dbReference type="SUPFAM" id="SSF81338">
    <property type="entry name" value="Aquaporin-like"/>
    <property type="match status" value="1"/>
</dbReference>
<comment type="subcellular location">
    <subcellularLocation>
        <location evidence="1">Membrane</location>
        <topology evidence="1">Multi-pass membrane protein</topology>
    </subcellularLocation>
</comment>
<dbReference type="Pfam" id="PF00230">
    <property type="entry name" value="MIP"/>
    <property type="match status" value="1"/>
</dbReference>
<evidence type="ECO:0000313" key="10">
    <source>
        <dbReference type="WBParaSite" id="L893_g32257.t1"/>
    </source>
</evidence>
<comment type="function">
    <text evidence="7">Aquaglyceroporin that may modulate the water content and osmolytes during anhydrobiosis.</text>
</comment>
<evidence type="ECO:0000256" key="6">
    <source>
        <dbReference type="ARBA" id="ARBA00023136"/>
    </source>
</evidence>
<dbReference type="InterPro" id="IPR050363">
    <property type="entry name" value="MIP/Aquaporin"/>
</dbReference>
<evidence type="ECO:0000256" key="5">
    <source>
        <dbReference type="ARBA" id="ARBA00022989"/>
    </source>
</evidence>
<evidence type="ECO:0000256" key="3">
    <source>
        <dbReference type="ARBA" id="ARBA00022448"/>
    </source>
</evidence>
<keyword evidence="6 8" id="KW-0472">Membrane</keyword>
<keyword evidence="4 8" id="KW-0812">Transmembrane</keyword>
<feature type="transmembrane region" description="Helical" evidence="8">
    <location>
        <begin position="6"/>
        <end position="25"/>
    </location>
</feature>
<evidence type="ECO:0000256" key="8">
    <source>
        <dbReference type="SAM" id="Phobius"/>
    </source>
</evidence>
<keyword evidence="5 8" id="KW-1133">Transmembrane helix</keyword>
<reference evidence="10" key="1">
    <citation type="submission" date="2016-11" db="UniProtKB">
        <authorList>
            <consortium name="WormBaseParasite"/>
        </authorList>
    </citation>
    <scope>IDENTIFICATION</scope>
</reference>
<protein>
    <submittedName>
        <fullName evidence="10">Aquaporin</fullName>
    </submittedName>
</protein>
<name>A0A1I8A3B1_9BILA</name>
<dbReference type="InterPro" id="IPR000425">
    <property type="entry name" value="MIP"/>
</dbReference>
<dbReference type="GO" id="GO:0015250">
    <property type="term" value="F:water channel activity"/>
    <property type="evidence" value="ECO:0007669"/>
    <property type="project" value="TreeGrafter"/>
</dbReference>
<dbReference type="WBParaSite" id="L893_g32257.t1">
    <property type="protein sequence ID" value="L893_g32257.t1"/>
    <property type="gene ID" value="L893_g32257"/>
</dbReference>
<dbReference type="GO" id="GO:0016323">
    <property type="term" value="C:basolateral plasma membrane"/>
    <property type="evidence" value="ECO:0007669"/>
    <property type="project" value="TreeGrafter"/>
</dbReference>
<proteinExistence type="inferred from homology"/>
<evidence type="ECO:0000256" key="4">
    <source>
        <dbReference type="ARBA" id="ARBA00022692"/>
    </source>
</evidence>
<evidence type="ECO:0000313" key="9">
    <source>
        <dbReference type="Proteomes" id="UP000095287"/>
    </source>
</evidence>
<keyword evidence="3" id="KW-0813">Transport</keyword>
<dbReference type="PANTHER" id="PTHR43829">
    <property type="entry name" value="AQUAPORIN OR AQUAGLYCEROPORIN RELATED"/>
    <property type="match status" value="1"/>
</dbReference>